<dbReference type="KEGG" id="frf:LO80_03900"/>
<proteinExistence type="predicted"/>
<evidence type="ECO:0000313" key="2">
    <source>
        <dbReference type="Proteomes" id="UP000029672"/>
    </source>
</evidence>
<accession>A0A097ENQ5</accession>
<reference evidence="1 2" key="1">
    <citation type="submission" date="2014-10" db="EMBL/GenBank/DDBJ databases">
        <title>Whole genome sequence of Francisella endociliophora strain FSC1006, isolated from a laboratory culture of the marine ciliate Euplotes raikovi.</title>
        <authorList>
            <person name="Granberg M."/>
            <person name="Backman S."/>
            <person name="Lundmark E."/>
            <person name="Nilsson E."/>
            <person name="Karlsson E."/>
            <person name="Thelaus J."/>
            <person name="Ohrman C."/>
            <person name="Larkeryd A."/>
            <person name="Stenberg P."/>
        </authorList>
    </citation>
    <scope>NUCLEOTIDE SEQUENCE [LARGE SCALE GENOMIC DNA]</scope>
    <source>
        <strain evidence="1 2">FSC1006</strain>
    </source>
</reference>
<dbReference type="RefSeq" id="WP_040008753.1">
    <property type="nucleotide sequence ID" value="NZ_CP009574.1"/>
</dbReference>
<dbReference type="OrthoDB" id="7055727at2"/>
<dbReference type="Proteomes" id="UP000029672">
    <property type="component" value="Chromosome"/>
</dbReference>
<protein>
    <submittedName>
        <fullName evidence="1">Uncharacterized protein</fullName>
    </submittedName>
</protein>
<dbReference type="HOGENOM" id="CLU_1072093_0_0_6"/>
<sequence>MPKYEIAYYYNDHEEWEPVSYRELFSDERRAELREKDLRDRADGNYHLGIRNHPTTPHFFEKKPVRQGIDLGAVESDAHNEQQNMICNFLNKYEKHDFGYFEPPWADEKGYENLLRVKNYKWAKEVKFGLVYGKFVLFDILGRHSSDISLTDKNPLIAIEVVDTHFHSQQAFKVLLESTKNIPLLVGYMFLPKMPKLNSVKKPIRSSCYSKNRIHCYISDGSFWFRNERIEDLYNVFPSEPEVYYNLVREKLYEQDLVRRQKLNNQDQVST</sequence>
<dbReference type="AlphaFoldDB" id="A0A097ENQ5"/>
<organism evidence="1 2">
    <name type="scientific">Candidatus Francisella endociliophora</name>
    <dbReference type="NCBI Taxonomy" id="653937"/>
    <lineage>
        <taxon>Bacteria</taxon>
        <taxon>Pseudomonadati</taxon>
        <taxon>Pseudomonadota</taxon>
        <taxon>Gammaproteobacteria</taxon>
        <taxon>Thiotrichales</taxon>
        <taxon>Francisellaceae</taxon>
        <taxon>Francisella</taxon>
    </lineage>
</organism>
<gene>
    <name evidence="1" type="ORF">LO80_03900</name>
</gene>
<keyword evidence="2" id="KW-1185">Reference proteome</keyword>
<evidence type="ECO:0000313" key="1">
    <source>
        <dbReference type="EMBL" id="AIT09198.1"/>
    </source>
</evidence>
<name>A0A097ENQ5_9GAMM</name>
<dbReference type="EMBL" id="CP009574">
    <property type="protein sequence ID" value="AIT09198.1"/>
    <property type="molecule type" value="Genomic_DNA"/>
</dbReference>
<dbReference type="eggNOG" id="ENOG503308T">
    <property type="taxonomic scope" value="Bacteria"/>
</dbReference>